<sequence length="463" mass="53653">MILFKMRKMRKLILISTFVFLTTGALWFKASPTSTFCTQHNNNWKVLLSEALPDGTHELVAYSAYYDNRTAGKQHIRIISATNFTDDDRLYCELLYEDGQTIASTVEIVTLNQQSNVKYPAVFVLCEIPMKIKEEQNKASLPIYEQQRALGKPCAVSFSIHHSKENEEGKLKDYIPVQYQSNGHGAKIKMRNFAVCLPPYSIDNISPEHLVEYLELYQLLGVQDFYAYSNSETIPKETKQVVDFYINKGRLTVLPWKPFSDTQDTNYEMAAINDCLYRTMFRYHYVIFTGPMDFIIPHVKDNKNLGALMEHLDRTTVRPGSFAIRRAVFHTKPENHINLDTIEQYTEKINISEKQTFLDQTRKCITMMNVRRLQFQARRKGTSVISIPERVIEMGSVFAWKHVTGYWGVDVPGEEAIVHSYIPCQGICEDNQKLVYNDVTIHKWIYKLWRNVNTVLKQMSTIS</sequence>
<dbReference type="OrthoDB" id="2526284at2759"/>
<gene>
    <name evidence="9" type="ORF">OFUS_LOCUS16412</name>
</gene>
<reference evidence="9" key="1">
    <citation type="submission" date="2022-03" db="EMBL/GenBank/DDBJ databases">
        <authorList>
            <person name="Martin C."/>
        </authorList>
    </citation>
    <scope>NUCLEOTIDE SEQUENCE</scope>
</reference>
<dbReference type="Proteomes" id="UP000749559">
    <property type="component" value="Unassembled WGS sequence"/>
</dbReference>
<dbReference type="GO" id="GO:0005737">
    <property type="term" value="C:cytoplasm"/>
    <property type="evidence" value="ECO:0007669"/>
    <property type="project" value="TreeGrafter"/>
</dbReference>
<accession>A0A8S4PB75</accession>
<dbReference type="EC" id="2.4.1.-" evidence="8"/>
<evidence type="ECO:0000313" key="10">
    <source>
        <dbReference type="Proteomes" id="UP000749559"/>
    </source>
</evidence>
<name>A0A8S4PB75_OWEFU</name>
<dbReference type="Pfam" id="PF01697">
    <property type="entry name" value="Glyco_transf_92"/>
    <property type="match status" value="1"/>
</dbReference>
<evidence type="ECO:0000256" key="8">
    <source>
        <dbReference type="RuleBase" id="RU366017"/>
    </source>
</evidence>
<dbReference type="EMBL" id="CAIIXF020000008">
    <property type="protein sequence ID" value="CAH1791322.1"/>
    <property type="molecule type" value="Genomic_DNA"/>
</dbReference>
<evidence type="ECO:0000313" key="9">
    <source>
        <dbReference type="EMBL" id="CAH1791322.1"/>
    </source>
</evidence>
<evidence type="ECO:0000256" key="4">
    <source>
        <dbReference type="ARBA" id="ARBA00022679"/>
    </source>
</evidence>
<dbReference type="InterPro" id="IPR008166">
    <property type="entry name" value="Glyco_transf_92"/>
</dbReference>
<comment type="subcellular location">
    <subcellularLocation>
        <location evidence="1">Membrane</location>
        <topology evidence="1">Single-pass membrane protein</topology>
    </subcellularLocation>
</comment>
<protein>
    <recommendedName>
        <fullName evidence="8">Glycosyltransferase family 92 protein</fullName>
        <ecNumber evidence="8">2.4.1.-</ecNumber>
    </recommendedName>
</protein>
<comment type="similarity">
    <text evidence="2 8">Belongs to the glycosyltransferase 92 family.</text>
</comment>
<dbReference type="PANTHER" id="PTHR21461">
    <property type="entry name" value="GLYCOSYLTRANSFERASE FAMILY 92 PROTEIN"/>
    <property type="match status" value="1"/>
</dbReference>
<keyword evidence="4 8" id="KW-0808">Transferase</keyword>
<proteinExistence type="inferred from homology"/>
<keyword evidence="3 8" id="KW-0328">Glycosyltransferase</keyword>
<dbReference type="GO" id="GO:0016020">
    <property type="term" value="C:membrane"/>
    <property type="evidence" value="ECO:0007669"/>
    <property type="project" value="UniProtKB-SubCell"/>
</dbReference>
<evidence type="ECO:0000256" key="6">
    <source>
        <dbReference type="ARBA" id="ARBA00022989"/>
    </source>
</evidence>
<organism evidence="9 10">
    <name type="scientific">Owenia fusiformis</name>
    <name type="common">Polychaete worm</name>
    <dbReference type="NCBI Taxonomy" id="6347"/>
    <lineage>
        <taxon>Eukaryota</taxon>
        <taxon>Metazoa</taxon>
        <taxon>Spiralia</taxon>
        <taxon>Lophotrochozoa</taxon>
        <taxon>Annelida</taxon>
        <taxon>Polychaeta</taxon>
        <taxon>Sedentaria</taxon>
        <taxon>Canalipalpata</taxon>
        <taxon>Sabellida</taxon>
        <taxon>Oweniida</taxon>
        <taxon>Oweniidae</taxon>
        <taxon>Owenia</taxon>
    </lineage>
</organism>
<evidence type="ECO:0000256" key="5">
    <source>
        <dbReference type="ARBA" id="ARBA00022692"/>
    </source>
</evidence>
<keyword evidence="5" id="KW-0812">Transmembrane</keyword>
<keyword evidence="10" id="KW-1185">Reference proteome</keyword>
<evidence type="ECO:0000256" key="7">
    <source>
        <dbReference type="ARBA" id="ARBA00023136"/>
    </source>
</evidence>
<evidence type="ECO:0000256" key="3">
    <source>
        <dbReference type="ARBA" id="ARBA00022676"/>
    </source>
</evidence>
<keyword evidence="7" id="KW-0472">Membrane</keyword>
<evidence type="ECO:0000256" key="2">
    <source>
        <dbReference type="ARBA" id="ARBA00007647"/>
    </source>
</evidence>
<keyword evidence="6" id="KW-1133">Transmembrane helix</keyword>
<evidence type="ECO:0000256" key="1">
    <source>
        <dbReference type="ARBA" id="ARBA00004167"/>
    </source>
</evidence>
<dbReference type="AlphaFoldDB" id="A0A8S4PB75"/>
<dbReference type="PANTHER" id="PTHR21461:SF40">
    <property type="entry name" value="GLYCOSYLTRANSFERASE FAMILY 92 PROTEIN"/>
    <property type="match status" value="1"/>
</dbReference>
<dbReference type="GO" id="GO:0016757">
    <property type="term" value="F:glycosyltransferase activity"/>
    <property type="evidence" value="ECO:0007669"/>
    <property type="project" value="UniProtKB-UniRule"/>
</dbReference>
<comment type="caution">
    <text evidence="9">The sequence shown here is derived from an EMBL/GenBank/DDBJ whole genome shotgun (WGS) entry which is preliminary data.</text>
</comment>